<keyword evidence="3" id="KW-1185">Reference proteome</keyword>
<reference evidence="2 3" key="1">
    <citation type="submission" date="2022-05" db="EMBL/GenBank/DDBJ databases">
        <authorList>
            <consortium name="Genoscope - CEA"/>
            <person name="William W."/>
        </authorList>
    </citation>
    <scope>NUCLEOTIDE SEQUENCE [LARGE SCALE GENOMIC DNA]</scope>
</reference>
<organism evidence="2 3">
    <name type="scientific">Porites evermanni</name>
    <dbReference type="NCBI Taxonomy" id="104178"/>
    <lineage>
        <taxon>Eukaryota</taxon>
        <taxon>Metazoa</taxon>
        <taxon>Cnidaria</taxon>
        <taxon>Anthozoa</taxon>
        <taxon>Hexacorallia</taxon>
        <taxon>Scleractinia</taxon>
        <taxon>Fungiina</taxon>
        <taxon>Poritidae</taxon>
        <taxon>Porites</taxon>
    </lineage>
</organism>
<comment type="caution">
    <text evidence="2">The sequence shown here is derived from an EMBL/GenBank/DDBJ whole genome shotgun (WGS) entry which is preliminary data.</text>
</comment>
<accession>A0ABN8M3Z7</accession>
<proteinExistence type="predicted"/>
<dbReference type="EMBL" id="CALNXI010000253">
    <property type="protein sequence ID" value="CAH3023275.1"/>
    <property type="molecule type" value="Genomic_DNA"/>
</dbReference>
<feature type="region of interest" description="Disordered" evidence="1">
    <location>
        <begin position="125"/>
        <end position="147"/>
    </location>
</feature>
<sequence>MTSQTLTNWTIRDVVMKTSSRRTSNYFRNSSRDKPSFKKAGKVCFAENLETVHEVPYNYDIYNKSNLRLKLPDIEVHKYTPLVCRDPYARPSKRKLRDKLADMFISDTFKLPFIREDVTKKITPTKGKDVDSLAEPQLPKPKTRTRASDKFEAGNTLHFKYSDFILRKMDRSTSSKEKLFFVK</sequence>
<name>A0ABN8M3Z7_9CNID</name>
<dbReference type="Proteomes" id="UP001159427">
    <property type="component" value="Unassembled WGS sequence"/>
</dbReference>
<protein>
    <submittedName>
        <fullName evidence="2">Uncharacterized protein</fullName>
    </submittedName>
</protein>
<evidence type="ECO:0000256" key="1">
    <source>
        <dbReference type="SAM" id="MobiDB-lite"/>
    </source>
</evidence>
<evidence type="ECO:0000313" key="3">
    <source>
        <dbReference type="Proteomes" id="UP001159427"/>
    </source>
</evidence>
<evidence type="ECO:0000313" key="2">
    <source>
        <dbReference type="EMBL" id="CAH3023275.1"/>
    </source>
</evidence>
<gene>
    <name evidence="2" type="ORF">PEVE_00018699</name>
</gene>